<gene>
    <name evidence="4" type="ORF">CfE428DRAFT_6078</name>
</gene>
<dbReference type="InterPro" id="IPR011992">
    <property type="entry name" value="EF-hand-dom_pair"/>
</dbReference>
<feature type="signal peptide" evidence="2">
    <location>
        <begin position="1"/>
        <end position="24"/>
    </location>
</feature>
<keyword evidence="2" id="KW-0732">Signal</keyword>
<organism evidence="4 5">
    <name type="scientific">Chthoniobacter flavus Ellin428</name>
    <dbReference type="NCBI Taxonomy" id="497964"/>
    <lineage>
        <taxon>Bacteria</taxon>
        <taxon>Pseudomonadati</taxon>
        <taxon>Verrucomicrobiota</taxon>
        <taxon>Spartobacteria</taxon>
        <taxon>Chthoniobacterales</taxon>
        <taxon>Chthoniobacteraceae</taxon>
        <taxon>Chthoniobacter</taxon>
    </lineage>
</organism>
<comment type="caution">
    <text evidence="4">The sequence shown here is derived from an EMBL/GenBank/DDBJ whole genome shotgun (WGS) entry which is preliminary data.</text>
</comment>
<sequence length="119" mass="11990">MKSTTLLLCAAGLLALAVPASVHAGGNPDKKAAKKAAKAILAQYDKNGNGAIDGDEVDAVKKAYAADPNGPLKQFDTNADGKLDDTEIAAIQAGKGGKKKNKNGTPSTPTPTTNTSTAN</sequence>
<dbReference type="InterPro" id="IPR018247">
    <property type="entry name" value="EF_Hand_1_Ca_BS"/>
</dbReference>
<keyword evidence="5" id="KW-1185">Reference proteome</keyword>
<feature type="domain" description="EF-hand" evidence="3">
    <location>
        <begin position="32"/>
        <end position="67"/>
    </location>
</feature>
<accession>B4DAY7</accession>
<dbReference type="Gene3D" id="1.10.238.10">
    <property type="entry name" value="EF-hand"/>
    <property type="match status" value="1"/>
</dbReference>
<dbReference type="Pfam" id="PF13202">
    <property type="entry name" value="EF-hand_5"/>
    <property type="match status" value="2"/>
</dbReference>
<protein>
    <recommendedName>
        <fullName evidence="3">EF-hand domain-containing protein</fullName>
    </recommendedName>
</protein>
<dbReference type="STRING" id="497964.CfE428DRAFT_6078"/>
<evidence type="ECO:0000256" key="2">
    <source>
        <dbReference type="SAM" id="SignalP"/>
    </source>
</evidence>
<evidence type="ECO:0000313" key="4">
    <source>
        <dbReference type="EMBL" id="EDY16361.1"/>
    </source>
</evidence>
<dbReference type="RefSeq" id="WP_006983397.1">
    <property type="nucleotide sequence ID" value="NZ_ABVL01000034.1"/>
</dbReference>
<feature type="chain" id="PRO_5002802693" description="EF-hand domain-containing protein" evidence="2">
    <location>
        <begin position="25"/>
        <end position="119"/>
    </location>
</feature>
<dbReference type="Proteomes" id="UP000005824">
    <property type="component" value="Unassembled WGS sequence"/>
</dbReference>
<dbReference type="InterPro" id="IPR002048">
    <property type="entry name" value="EF_hand_dom"/>
</dbReference>
<dbReference type="GO" id="GO:0005509">
    <property type="term" value="F:calcium ion binding"/>
    <property type="evidence" value="ECO:0007669"/>
    <property type="project" value="InterPro"/>
</dbReference>
<dbReference type="InParanoid" id="B4DAY7"/>
<name>B4DAY7_9BACT</name>
<dbReference type="EMBL" id="ABVL01000034">
    <property type="protein sequence ID" value="EDY16361.1"/>
    <property type="molecule type" value="Genomic_DNA"/>
</dbReference>
<proteinExistence type="predicted"/>
<dbReference type="PROSITE" id="PS00018">
    <property type="entry name" value="EF_HAND_1"/>
    <property type="match status" value="2"/>
</dbReference>
<feature type="compositionally biased region" description="Low complexity" evidence="1">
    <location>
        <begin position="103"/>
        <end position="119"/>
    </location>
</feature>
<evidence type="ECO:0000313" key="5">
    <source>
        <dbReference type="Proteomes" id="UP000005824"/>
    </source>
</evidence>
<evidence type="ECO:0000259" key="3">
    <source>
        <dbReference type="PROSITE" id="PS50222"/>
    </source>
</evidence>
<evidence type="ECO:0000256" key="1">
    <source>
        <dbReference type="SAM" id="MobiDB-lite"/>
    </source>
</evidence>
<dbReference type="PROSITE" id="PS50222">
    <property type="entry name" value="EF_HAND_2"/>
    <property type="match status" value="1"/>
</dbReference>
<dbReference type="AlphaFoldDB" id="B4DAY7"/>
<dbReference type="SUPFAM" id="SSF47473">
    <property type="entry name" value="EF-hand"/>
    <property type="match status" value="1"/>
</dbReference>
<feature type="region of interest" description="Disordered" evidence="1">
    <location>
        <begin position="91"/>
        <end position="119"/>
    </location>
</feature>
<reference evidence="4 5" key="1">
    <citation type="journal article" date="2011" name="J. Bacteriol.">
        <title>Genome sequence of Chthoniobacter flavus Ellin428, an aerobic heterotrophic soil bacterium.</title>
        <authorList>
            <person name="Kant R."/>
            <person name="van Passel M.W."/>
            <person name="Palva A."/>
            <person name="Lucas S."/>
            <person name="Lapidus A."/>
            <person name="Glavina Del Rio T."/>
            <person name="Dalin E."/>
            <person name="Tice H."/>
            <person name="Bruce D."/>
            <person name="Goodwin L."/>
            <person name="Pitluck S."/>
            <person name="Larimer F.W."/>
            <person name="Land M.L."/>
            <person name="Hauser L."/>
            <person name="Sangwan P."/>
            <person name="de Vos W.M."/>
            <person name="Janssen P.H."/>
            <person name="Smidt H."/>
        </authorList>
    </citation>
    <scope>NUCLEOTIDE SEQUENCE [LARGE SCALE GENOMIC DNA]</scope>
    <source>
        <strain evidence="4 5">Ellin428</strain>
    </source>
</reference>